<dbReference type="AlphaFoldDB" id="A0A8C4TZ56"/>
<dbReference type="Proteomes" id="UP000694562">
    <property type="component" value="Unplaced"/>
</dbReference>
<dbReference type="PROSITE" id="PS00284">
    <property type="entry name" value="SERPIN"/>
    <property type="match status" value="1"/>
</dbReference>
<dbReference type="InterPro" id="IPR000215">
    <property type="entry name" value="Serpin_fam"/>
</dbReference>
<dbReference type="Gene3D" id="3.30.497.10">
    <property type="entry name" value="Antithrombin, subunit I, domain 2"/>
    <property type="match status" value="1"/>
</dbReference>
<dbReference type="FunFam" id="2.30.39.10:FF:000001">
    <property type="entry name" value="Serpin family B member 2"/>
    <property type="match status" value="1"/>
</dbReference>
<dbReference type="InterPro" id="IPR036186">
    <property type="entry name" value="Serpin_sf"/>
</dbReference>
<dbReference type="PANTHER" id="PTHR11461:SF186">
    <property type="entry name" value="SERPIN B4"/>
    <property type="match status" value="1"/>
</dbReference>
<accession>A0A8C4TZ56</accession>
<dbReference type="SUPFAM" id="SSF56574">
    <property type="entry name" value="Serpins"/>
    <property type="match status" value="1"/>
</dbReference>
<dbReference type="SMART" id="SM00093">
    <property type="entry name" value="SERPIN"/>
    <property type="match status" value="1"/>
</dbReference>
<dbReference type="InterPro" id="IPR023795">
    <property type="entry name" value="Serpin_CS"/>
</dbReference>
<feature type="domain" description="Serpin" evidence="2">
    <location>
        <begin position="13"/>
        <end position="381"/>
    </location>
</feature>
<dbReference type="InterPro" id="IPR042185">
    <property type="entry name" value="Serpin_sf_2"/>
</dbReference>
<name>A0A8C4TZ56_FALTI</name>
<dbReference type="Gene3D" id="2.30.39.10">
    <property type="entry name" value="Alpha-1-antitrypsin, domain 1"/>
    <property type="match status" value="1"/>
</dbReference>
<reference evidence="3" key="1">
    <citation type="submission" date="2025-08" db="UniProtKB">
        <authorList>
            <consortium name="Ensembl"/>
        </authorList>
    </citation>
    <scope>IDENTIFICATION</scope>
</reference>
<sequence>MGSIGAASVEFCFDVFKELKVQHVNENIFYSPLSIISALSMVYLGARENTKAQIDKHNIIYLFICIQCVTSASIHSLKDMFTQITKPSDNYSLSFASRLYAEEAYSILPEYLQCVKELYKGGLETISFQTAADQARDLINSWVESQTNGKRMIKNILQPGAVDLETEMVLVNAIYFKGMWEKAFKDEDTQTVPFRMTEQESKPVQMMYQVGSFKVAVMASDKIKILELPYASGQLSMVVVLPDDVSGLEQLEASITSEKLMEWTSSSIMEEKKIKVYLPHMKIEEKYNLTTVLMALGMTDLFSPSANLSGISSAEKLKVSEAVHEAFVEIYEAGSEVVGSTEAGTEVTSVSEEFKADHPFLFLIKHNPTNSILFFGRCFSP</sequence>
<dbReference type="GO" id="GO:0004867">
    <property type="term" value="F:serine-type endopeptidase inhibitor activity"/>
    <property type="evidence" value="ECO:0007669"/>
    <property type="project" value="InterPro"/>
</dbReference>
<evidence type="ECO:0000313" key="4">
    <source>
        <dbReference type="Proteomes" id="UP000694562"/>
    </source>
</evidence>
<evidence type="ECO:0000313" key="3">
    <source>
        <dbReference type="Ensembl" id="ENSFTIP00000005737.1"/>
    </source>
</evidence>
<dbReference type="InterPro" id="IPR023796">
    <property type="entry name" value="Serpin_dom"/>
</dbReference>
<reference evidence="3" key="2">
    <citation type="submission" date="2025-09" db="UniProtKB">
        <authorList>
            <consortium name="Ensembl"/>
        </authorList>
    </citation>
    <scope>IDENTIFICATION</scope>
</reference>
<dbReference type="GO" id="GO:0005615">
    <property type="term" value="C:extracellular space"/>
    <property type="evidence" value="ECO:0007669"/>
    <property type="project" value="InterPro"/>
</dbReference>
<comment type="similarity">
    <text evidence="1">Belongs to the serpin family. Ov-serpin subfamily.</text>
</comment>
<protein>
    <recommendedName>
        <fullName evidence="2">Serpin domain-containing protein</fullName>
    </recommendedName>
</protein>
<proteinExistence type="inferred from homology"/>
<dbReference type="PANTHER" id="PTHR11461">
    <property type="entry name" value="SERINE PROTEASE INHIBITOR, SERPIN"/>
    <property type="match status" value="1"/>
</dbReference>
<dbReference type="Pfam" id="PF00079">
    <property type="entry name" value="Serpin"/>
    <property type="match status" value="1"/>
</dbReference>
<dbReference type="InterPro" id="IPR042178">
    <property type="entry name" value="Serpin_sf_1"/>
</dbReference>
<evidence type="ECO:0000259" key="2">
    <source>
        <dbReference type="SMART" id="SM00093"/>
    </source>
</evidence>
<keyword evidence="4" id="KW-1185">Reference proteome</keyword>
<dbReference type="Ensembl" id="ENSFTIT00000006012.1">
    <property type="protein sequence ID" value="ENSFTIP00000005737.1"/>
    <property type="gene ID" value="ENSFTIG00000003824.1"/>
</dbReference>
<organism evidence="3 4">
    <name type="scientific">Falco tinnunculus</name>
    <name type="common">Common kestrel</name>
    <dbReference type="NCBI Taxonomy" id="100819"/>
    <lineage>
        <taxon>Eukaryota</taxon>
        <taxon>Metazoa</taxon>
        <taxon>Chordata</taxon>
        <taxon>Craniata</taxon>
        <taxon>Vertebrata</taxon>
        <taxon>Euteleostomi</taxon>
        <taxon>Archelosauria</taxon>
        <taxon>Archosauria</taxon>
        <taxon>Dinosauria</taxon>
        <taxon>Saurischia</taxon>
        <taxon>Theropoda</taxon>
        <taxon>Coelurosauria</taxon>
        <taxon>Aves</taxon>
        <taxon>Neognathae</taxon>
        <taxon>Neoaves</taxon>
        <taxon>Telluraves</taxon>
        <taxon>Australaves</taxon>
        <taxon>Falconiformes</taxon>
        <taxon>Falconidae</taxon>
        <taxon>Falco</taxon>
    </lineage>
</organism>
<evidence type="ECO:0000256" key="1">
    <source>
        <dbReference type="ARBA" id="ARBA00006426"/>
    </source>
</evidence>